<keyword evidence="4" id="KW-0378">Hydrolase</keyword>
<feature type="chain" id="PRO_5022221194" description="Sulfatase N-terminal domain-containing protein" evidence="7">
    <location>
        <begin position="29"/>
        <end position="532"/>
    </location>
</feature>
<evidence type="ECO:0000256" key="1">
    <source>
        <dbReference type="ARBA" id="ARBA00001913"/>
    </source>
</evidence>
<dbReference type="CDD" id="cd16029">
    <property type="entry name" value="4-S"/>
    <property type="match status" value="1"/>
</dbReference>
<dbReference type="AlphaFoldDB" id="A0A553NUA0"/>
<keyword evidence="5" id="KW-0106">Calcium</keyword>
<dbReference type="PANTHER" id="PTHR10342:SF274">
    <property type="entry name" value="ARYLSULFATASE B"/>
    <property type="match status" value="1"/>
</dbReference>
<name>A0A553NUA0_TIGCA</name>
<comment type="cofactor">
    <cofactor evidence="1">
        <name>Ca(2+)</name>
        <dbReference type="ChEBI" id="CHEBI:29108"/>
    </cofactor>
</comment>
<evidence type="ECO:0000313" key="10">
    <source>
        <dbReference type="Proteomes" id="UP000318571"/>
    </source>
</evidence>
<dbReference type="GO" id="GO:0008484">
    <property type="term" value="F:sulfuric ester hydrolase activity"/>
    <property type="evidence" value="ECO:0007669"/>
    <property type="project" value="InterPro"/>
</dbReference>
<evidence type="ECO:0000256" key="7">
    <source>
        <dbReference type="SAM" id="SignalP"/>
    </source>
</evidence>
<dbReference type="InterPro" id="IPR000917">
    <property type="entry name" value="Sulfatase_N"/>
</dbReference>
<dbReference type="InterPro" id="IPR017850">
    <property type="entry name" value="Alkaline_phosphatase_core_sf"/>
</dbReference>
<dbReference type="InterPro" id="IPR024607">
    <property type="entry name" value="Sulfatase_CS"/>
</dbReference>
<evidence type="ECO:0000256" key="3">
    <source>
        <dbReference type="ARBA" id="ARBA00022723"/>
    </source>
</evidence>
<feature type="domain" description="Sulfatase N-terminal" evidence="8">
    <location>
        <begin position="32"/>
        <end position="347"/>
    </location>
</feature>
<dbReference type="GO" id="GO:0046872">
    <property type="term" value="F:metal ion binding"/>
    <property type="evidence" value="ECO:0007669"/>
    <property type="project" value="UniProtKB-KW"/>
</dbReference>
<dbReference type="Proteomes" id="UP000318571">
    <property type="component" value="Chromosome 1"/>
</dbReference>
<dbReference type="PROSITE" id="PS00149">
    <property type="entry name" value="SULFATASE_2"/>
    <property type="match status" value="1"/>
</dbReference>
<gene>
    <name evidence="9" type="ORF">TCAL_02499</name>
</gene>
<keyword evidence="7" id="KW-0732">Signal</keyword>
<keyword evidence="3" id="KW-0479">Metal-binding</keyword>
<sequence>MSSTFGAISVWVTLFGLALFPGIRLINGDQAPNIVFIVADDLGFNDISWNNPKIISPNLDSLARNGTILNHNYVLPICSPTRSALMTGYYSVHTGRQSSVIWQQEPVGLFTNFTLMPEHLNTLGYESHAVGKWHLGYCNQSYLPTNRGFKSFNGYFIGSEDYYSHLRPPSVGGGPPGYDFQHNEGPDLSANGTYSSVLIGLHAEKIIRDHALQTPEKPLFLYLPFQNVHSPLQVPDHYSNLYPNETNQARKTFSGMVTAMDDAVGTVVKSLKSQGLFENTIIVFSSDNGGQTMSGGNNFPLRGNKGTLWEGGTRVPGFVHIPFSKNRARNVSSLFHVTDWLPTLYRAGGGDPHELGPIDGLDQWNLLVGNQDKGVRQEFLYNIQPIPSIEGAQARAAISDGNVYGYGSEKLFKVGDFKLLRGVPGEPSGWIPPAKSVDIPLERNNHLANLTHFQAVPNFASFEVRLYNITSDPEERVDLSHNHPDIVESMLAKLARFDASMIPPNIKPEVASGNPNRFNGIYTPGWCQAQPK</sequence>
<feature type="signal peptide" evidence="7">
    <location>
        <begin position="1"/>
        <end position="28"/>
    </location>
</feature>
<keyword evidence="6" id="KW-0325">Glycoprotein</keyword>
<dbReference type="Gene3D" id="3.40.720.10">
    <property type="entry name" value="Alkaline Phosphatase, subunit A"/>
    <property type="match status" value="1"/>
</dbReference>
<evidence type="ECO:0000313" key="9">
    <source>
        <dbReference type="EMBL" id="TRY69020.1"/>
    </source>
</evidence>
<dbReference type="PROSITE" id="PS00523">
    <property type="entry name" value="SULFATASE_1"/>
    <property type="match status" value="1"/>
</dbReference>
<protein>
    <recommendedName>
        <fullName evidence="8">Sulfatase N-terminal domain-containing protein</fullName>
    </recommendedName>
</protein>
<organism evidence="9 10">
    <name type="scientific">Tigriopus californicus</name>
    <name type="common">Marine copepod</name>
    <dbReference type="NCBI Taxonomy" id="6832"/>
    <lineage>
        <taxon>Eukaryota</taxon>
        <taxon>Metazoa</taxon>
        <taxon>Ecdysozoa</taxon>
        <taxon>Arthropoda</taxon>
        <taxon>Crustacea</taxon>
        <taxon>Multicrustacea</taxon>
        <taxon>Hexanauplia</taxon>
        <taxon>Copepoda</taxon>
        <taxon>Harpacticoida</taxon>
        <taxon>Harpacticidae</taxon>
        <taxon>Tigriopus</taxon>
    </lineage>
</organism>
<accession>A0A553NUA0</accession>
<dbReference type="InterPro" id="IPR047115">
    <property type="entry name" value="ARSB"/>
</dbReference>
<reference evidence="9 10" key="1">
    <citation type="journal article" date="2018" name="Nat. Ecol. Evol.">
        <title>Genomic signatures of mitonuclear coevolution across populations of Tigriopus californicus.</title>
        <authorList>
            <person name="Barreto F.S."/>
            <person name="Watson E.T."/>
            <person name="Lima T.G."/>
            <person name="Willett C.S."/>
            <person name="Edmands S."/>
            <person name="Li W."/>
            <person name="Burton R.S."/>
        </authorList>
    </citation>
    <scope>NUCLEOTIDE SEQUENCE [LARGE SCALE GENOMIC DNA]</scope>
    <source>
        <strain evidence="9 10">San Diego</strain>
    </source>
</reference>
<evidence type="ECO:0000256" key="2">
    <source>
        <dbReference type="ARBA" id="ARBA00008779"/>
    </source>
</evidence>
<evidence type="ECO:0000256" key="6">
    <source>
        <dbReference type="ARBA" id="ARBA00023180"/>
    </source>
</evidence>
<comment type="caution">
    <text evidence="9">The sequence shown here is derived from an EMBL/GenBank/DDBJ whole genome shotgun (WGS) entry which is preliminary data.</text>
</comment>
<dbReference type="Pfam" id="PF00884">
    <property type="entry name" value="Sulfatase"/>
    <property type="match status" value="1"/>
</dbReference>
<dbReference type="OMA" id="TRATIHT"/>
<keyword evidence="10" id="KW-1185">Reference proteome</keyword>
<proteinExistence type="inferred from homology"/>
<evidence type="ECO:0000259" key="8">
    <source>
        <dbReference type="Pfam" id="PF00884"/>
    </source>
</evidence>
<dbReference type="Gene3D" id="3.30.1120.10">
    <property type="match status" value="1"/>
</dbReference>
<dbReference type="SUPFAM" id="SSF53649">
    <property type="entry name" value="Alkaline phosphatase-like"/>
    <property type="match status" value="1"/>
</dbReference>
<dbReference type="EMBL" id="VCGU01000010">
    <property type="protein sequence ID" value="TRY69020.1"/>
    <property type="molecule type" value="Genomic_DNA"/>
</dbReference>
<comment type="similarity">
    <text evidence="2">Belongs to the sulfatase family.</text>
</comment>
<evidence type="ECO:0000256" key="4">
    <source>
        <dbReference type="ARBA" id="ARBA00022801"/>
    </source>
</evidence>
<dbReference type="STRING" id="6832.A0A553NUA0"/>
<evidence type="ECO:0000256" key="5">
    <source>
        <dbReference type="ARBA" id="ARBA00022837"/>
    </source>
</evidence>
<dbReference type="PANTHER" id="PTHR10342">
    <property type="entry name" value="ARYLSULFATASE"/>
    <property type="match status" value="1"/>
</dbReference>